<keyword evidence="5 8" id="KW-0339">Growth factor</keyword>
<evidence type="ECO:0000256" key="8">
    <source>
        <dbReference type="RuleBase" id="RU000354"/>
    </source>
</evidence>
<dbReference type="AlphaFoldDB" id="A0A8J7P1L1"/>
<dbReference type="EMBL" id="JAAWVO010060036">
    <property type="protein sequence ID" value="MBN3322360.1"/>
    <property type="molecule type" value="Genomic_DNA"/>
</dbReference>
<dbReference type="GO" id="GO:0005615">
    <property type="term" value="C:extracellular space"/>
    <property type="evidence" value="ECO:0007669"/>
    <property type="project" value="TreeGrafter"/>
</dbReference>
<evidence type="ECO:0000256" key="2">
    <source>
        <dbReference type="ARBA" id="ARBA00006656"/>
    </source>
</evidence>
<dbReference type="SMART" id="SM00204">
    <property type="entry name" value="TGFB"/>
    <property type="match status" value="1"/>
</dbReference>
<feature type="non-terminal residue" evidence="10">
    <location>
        <position position="451"/>
    </location>
</feature>
<dbReference type="PROSITE" id="PS51362">
    <property type="entry name" value="TGF_BETA_2"/>
    <property type="match status" value="1"/>
</dbReference>
<dbReference type="Gene3D" id="4.10.40.50">
    <property type="match status" value="1"/>
</dbReference>
<keyword evidence="3" id="KW-0964">Secreted</keyword>
<dbReference type="Pfam" id="PF07359">
    <property type="entry name" value="LEAP-2"/>
    <property type="match status" value="1"/>
</dbReference>
<evidence type="ECO:0000256" key="3">
    <source>
        <dbReference type="ARBA" id="ARBA00022525"/>
    </source>
</evidence>
<dbReference type="PROSITE" id="PS00250">
    <property type="entry name" value="TGF_BETA_1"/>
    <property type="match status" value="1"/>
</dbReference>
<keyword evidence="11" id="KW-1185">Reference proteome</keyword>
<dbReference type="InterPro" id="IPR015615">
    <property type="entry name" value="TGF-beta-rel"/>
</dbReference>
<dbReference type="GO" id="GO:0005125">
    <property type="term" value="F:cytokine activity"/>
    <property type="evidence" value="ECO:0007669"/>
    <property type="project" value="TreeGrafter"/>
</dbReference>
<dbReference type="Pfam" id="PF00019">
    <property type="entry name" value="TGF_beta"/>
    <property type="match status" value="1"/>
</dbReference>
<comment type="subcellular location">
    <subcellularLocation>
        <location evidence="1">Secreted</location>
    </subcellularLocation>
</comment>
<evidence type="ECO:0000256" key="7">
    <source>
        <dbReference type="ARBA" id="ARBA00023180"/>
    </source>
</evidence>
<dbReference type="PANTHER" id="PTHR11848:SF22">
    <property type="entry name" value="BONE MORPHOGENETIC PROTEIN 15"/>
    <property type="match status" value="1"/>
</dbReference>
<dbReference type="Gene3D" id="2.10.90.10">
    <property type="entry name" value="Cystine-knot cytokines"/>
    <property type="match status" value="1"/>
</dbReference>
<keyword evidence="4" id="KW-0732">Signal</keyword>
<evidence type="ECO:0000256" key="5">
    <source>
        <dbReference type="ARBA" id="ARBA00023030"/>
    </source>
</evidence>
<evidence type="ECO:0000313" key="10">
    <source>
        <dbReference type="EMBL" id="MBN3322360.1"/>
    </source>
</evidence>
<evidence type="ECO:0000313" key="11">
    <source>
        <dbReference type="Proteomes" id="UP000736164"/>
    </source>
</evidence>
<comment type="similarity">
    <text evidence="2 8">Belongs to the TGF-beta family.</text>
</comment>
<comment type="caution">
    <text evidence="10">The sequence shown here is derived from an EMBL/GenBank/DDBJ whole genome shotgun (WGS) entry which is preliminary data.</text>
</comment>
<name>A0A8J7P1L1_ATRSP</name>
<dbReference type="GO" id="GO:0008083">
    <property type="term" value="F:growth factor activity"/>
    <property type="evidence" value="ECO:0007669"/>
    <property type="project" value="UniProtKB-KW"/>
</dbReference>
<evidence type="ECO:0000256" key="6">
    <source>
        <dbReference type="ARBA" id="ARBA00023157"/>
    </source>
</evidence>
<protein>
    <submittedName>
        <fullName evidence="10">BMP15 protein</fullName>
    </submittedName>
</protein>
<dbReference type="PANTHER" id="PTHR11848">
    <property type="entry name" value="TGF-BETA FAMILY"/>
    <property type="match status" value="1"/>
</dbReference>
<dbReference type="Proteomes" id="UP000736164">
    <property type="component" value="Unassembled WGS sequence"/>
</dbReference>
<reference evidence="10" key="1">
    <citation type="journal article" date="2021" name="Cell">
        <title>Tracing the genetic footprints of vertebrate landing in non-teleost ray-finned fishes.</title>
        <authorList>
            <person name="Bi X."/>
            <person name="Wang K."/>
            <person name="Yang L."/>
            <person name="Pan H."/>
            <person name="Jiang H."/>
            <person name="Wei Q."/>
            <person name="Fang M."/>
            <person name="Yu H."/>
            <person name="Zhu C."/>
            <person name="Cai Y."/>
            <person name="He Y."/>
            <person name="Gan X."/>
            <person name="Zeng H."/>
            <person name="Yu D."/>
            <person name="Zhu Y."/>
            <person name="Jiang H."/>
            <person name="Qiu Q."/>
            <person name="Yang H."/>
            <person name="Zhang Y.E."/>
            <person name="Wang W."/>
            <person name="Zhu M."/>
            <person name="He S."/>
            <person name="Zhang G."/>
        </authorList>
    </citation>
    <scope>NUCLEOTIDE SEQUENCE</scope>
    <source>
        <strain evidence="10">Allg_001</strain>
    </source>
</reference>
<keyword evidence="7" id="KW-0325">Glycoprotein</keyword>
<dbReference type="InterPro" id="IPR001839">
    <property type="entry name" value="TGF-b_C"/>
</dbReference>
<dbReference type="InterPro" id="IPR009955">
    <property type="entry name" value="LEAP-2"/>
</dbReference>
<evidence type="ECO:0000256" key="4">
    <source>
        <dbReference type="ARBA" id="ARBA00022729"/>
    </source>
</evidence>
<accession>A0A8J7P1L1</accession>
<dbReference type="GO" id="GO:0042742">
    <property type="term" value="P:defense response to bacterium"/>
    <property type="evidence" value="ECO:0007669"/>
    <property type="project" value="InterPro"/>
</dbReference>
<dbReference type="FunFam" id="2.10.90.10:FF:000012">
    <property type="entry name" value="Growth/differentiation factor 9 (Predicted)"/>
    <property type="match status" value="1"/>
</dbReference>
<dbReference type="SUPFAM" id="SSF57501">
    <property type="entry name" value="Cystine-knot cytokines"/>
    <property type="match status" value="1"/>
</dbReference>
<keyword evidence="6" id="KW-1015">Disulfide bond</keyword>
<gene>
    <name evidence="10" type="primary">Bmp15</name>
    <name evidence="10" type="ORF">GTO95_0006235</name>
</gene>
<feature type="non-terminal residue" evidence="10">
    <location>
        <position position="1"/>
    </location>
</feature>
<feature type="domain" description="TGF-beta family profile" evidence="9">
    <location>
        <begin position="203"/>
        <end position="332"/>
    </location>
</feature>
<dbReference type="InterPro" id="IPR029034">
    <property type="entry name" value="Cystine-knot_cytokine"/>
</dbReference>
<organism evidence="10 11">
    <name type="scientific">Atractosteus spatula</name>
    <name type="common">Alligator gar</name>
    <name type="synonym">Lepisosteus spatula</name>
    <dbReference type="NCBI Taxonomy" id="7917"/>
    <lineage>
        <taxon>Eukaryota</taxon>
        <taxon>Metazoa</taxon>
        <taxon>Chordata</taxon>
        <taxon>Craniata</taxon>
        <taxon>Vertebrata</taxon>
        <taxon>Euteleostomi</taxon>
        <taxon>Actinopterygii</taxon>
        <taxon>Neopterygii</taxon>
        <taxon>Holostei</taxon>
        <taxon>Semionotiformes</taxon>
        <taxon>Lepisosteidae</taxon>
        <taxon>Atractosteus</taxon>
    </lineage>
</organism>
<evidence type="ECO:0000256" key="1">
    <source>
        <dbReference type="ARBA" id="ARBA00004613"/>
    </source>
</evidence>
<sequence>MTKDQTNDQNLQYMLNLYWQSTHSNGSTKELRELGSNTVRLVRSSASHTQHDSAFTVPWNTHTVEYELKILPREKLVKAALVHSRGPSPRNWPVSCEVTVTSLGSSGEAPWGGRVVFKAEDRWKQTDITRHISQQAGQRLSFDIRYRCTEGGWLRRRRRRTRGLPSRTTQLRAPALLLYLDDEGAAHWESLPGLHREPVPLRRSRRVRHVGSIGSDIPNYQQKSTAAKNLCKLHSYRVTFQELGWEHWIIAPHKYNPRYCKGDCPRVLHYGYNSPNHAIVQNFIHELANSEVPPPACVPYKYKPISVLMMEKNGSIVYKEYKDMIAEYKKQSEELSEGGARKEEISALLRNSGEECSSEPLCQLLPRAPPKTTMQSFICIKKAVATWLVVFLLIYQVSSSPVPEGQPSSTGFSTKALSRKARMTPLWRSIGIKPHGAYCKDSFECTTKVCR</sequence>
<proteinExistence type="inferred from homology"/>
<evidence type="ECO:0000259" key="9">
    <source>
        <dbReference type="PROSITE" id="PS51362"/>
    </source>
</evidence>
<dbReference type="InterPro" id="IPR017948">
    <property type="entry name" value="TGFb_CS"/>
</dbReference>